<dbReference type="PANTHER" id="PTHR30164:SF2">
    <property type="entry name" value="PROTEIN MTFA"/>
    <property type="match status" value="1"/>
</dbReference>
<name>H1Y8W7_9SPHI</name>
<dbReference type="Pfam" id="PF06167">
    <property type="entry name" value="Peptidase_M90"/>
    <property type="match status" value="1"/>
</dbReference>
<dbReference type="eggNOG" id="COG3228">
    <property type="taxonomic scope" value="Bacteria"/>
</dbReference>
<dbReference type="CDD" id="cd20169">
    <property type="entry name" value="Peptidase_M90_mtfA"/>
    <property type="match status" value="1"/>
</dbReference>
<evidence type="ECO:0000313" key="2">
    <source>
        <dbReference type="Proteomes" id="UP000002774"/>
    </source>
</evidence>
<dbReference type="STRING" id="714943.Mucpa_4646"/>
<dbReference type="Gene3D" id="3.40.390.10">
    <property type="entry name" value="Collagenase (Catalytic Domain)"/>
    <property type="match status" value="1"/>
</dbReference>
<dbReference type="InterPro" id="IPR042252">
    <property type="entry name" value="MtfA_N"/>
</dbReference>
<accession>H1Y8W7</accession>
<protein>
    <recommendedName>
        <fullName evidence="3">Peptidase</fullName>
    </recommendedName>
</protein>
<dbReference type="GO" id="GO:0004177">
    <property type="term" value="F:aminopeptidase activity"/>
    <property type="evidence" value="ECO:0007669"/>
    <property type="project" value="TreeGrafter"/>
</dbReference>
<dbReference type="InterPro" id="IPR024079">
    <property type="entry name" value="MetalloPept_cat_dom_sf"/>
</dbReference>
<dbReference type="HOGENOM" id="CLU_063037_0_0_10"/>
<organism evidence="1 2">
    <name type="scientific">Mucilaginibacter paludis DSM 18603</name>
    <dbReference type="NCBI Taxonomy" id="714943"/>
    <lineage>
        <taxon>Bacteria</taxon>
        <taxon>Pseudomonadati</taxon>
        <taxon>Bacteroidota</taxon>
        <taxon>Sphingobacteriia</taxon>
        <taxon>Sphingobacteriales</taxon>
        <taxon>Sphingobacteriaceae</taxon>
        <taxon>Mucilaginibacter</taxon>
    </lineage>
</organism>
<sequence length="261" mass="29664">MIYALIILLIAVVAYLLFRKKNAQVAATNLTPHIVYQSLLNEHVRYYQKLDAAGKARFENKIAEFLAETRIEGVGTDITDLDRVLIASSAVIPVFGFPEWKYQNLTNVILYPDTFDQEFQFEGENRNILGMVGSGYMNGQMLLSRAALTKGFSDQAGKENAAIHEFVHLLDKSDGATDGVPENLMPHEYAMPWLQMMHREMHRIEEGKSDINPYALTNEAEFLAVASEYFFEKPQQFQTKHPEIYRQLSQIFGQDPVAPNP</sequence>
<dbReference type="Proteomes" id="UP000002774">
    <property type="component" value="Chromosome"/>
</dbReference>
<reference evidence="1" key="1">
    <citation type="submission" date="2011-09" db="EMBL/GenBank/DDBJ databases">
        <title>The permanent draft genome of Mucilaginibacter paludis DSM 18603.</title>
        <authorList>
            <consortium name="US DOE Joint Genome Institute (JGI-PGF)"/>
            <person name="Lucas S."/>
            <person name="Han J."/>
            <person name="Lapidus A."/>
            <person name="Bruce D."/>
            <person name="Goodwin L."/>
            <person name="Pitluck S."/>
            <person name="Peters L."/>
            <person name="Kyrpides N."/>
            <person name="Mavromatis K."/>
            <person name="Ivanova N."/>
            <person name="Mikhailova N."/>
            <person name="Held B."/>
            <person name="Detter J.C."/>
            <person name="Tapia R."/>
            <person name="Han C."/>
            <person name="Land M."/>
            <person name="Hauser L."/>
            <person name="Markowitz V."/>
            <person name="Cheng J.-F."/>
            <person name="Hugenholtz P."/>
            <person name="Woyke T."/>
            <person name="Wu D."/>
            <person name="Tindall B."/>
            <person name="Brambilla E."/>
            <person name="Klenk H.-P."/>
            <person name="Eisen J.A."/>
        </authorList>
    </citation>
    <scope>NUCLEOTIDE SEQUENCE [LARGE SCALE GENOMIC DNA]</scope>
    <source>
        <strain evidence="1">DSM 18603</strain>
    </source>
</reference>
<proteinExistence type="predicted"/>
<dbReference type="RefSeq" id="WP_008509629.1">
    <property type="nucleotide sequence ID" value="NZ_CM001403.1"/>
</dbReference>
<evidence type="ECO:0008006" key="3">
    <source>
        <dbReference type="Google" id="ProtNLM"/>
    </source>
</evidence>
<dbReference type="Gene3D" id="1.10.472.150">
    <property type="entry name" value="Glucose-regulated metallo-peptidase M90, N-terminal domain"/>
    <property type="match status" value="1"/>
</dbReference>
<evidence type="ECO:0000313" key="1">
    <source>
        <dbReference type="EMBL" id="EHQ28733.1"/>
    </source>
</evidence>
<keyword evidence="2" id="KW-1185">Reference proteome</keyword>
<dbReference type="EMBL" id="CM001403">
    <property type="protein sequence ID" value="EHQ28733.1"/>
    <property type="molecule type" value="Genomic_DNA"/>
</dbReference>
<dbReference type="GO" id="GO:0008237">
    <property type="term" value="F:metallopeptidase activity"/>
    <property type="evidence" value="ECO:0007669"/>
    <property type="project" value="InterPro"/>
</dbReference>
<gene>
    <name evidence="1" type="ORF">Mucpa_4646</name>
</gene>
<dbReference type="OrthoDB" id="9786424at2"/>
<dbReference type="GO" id="GO:0005829">
    <property type="term" value="C:cytosol"/>
    <property type="evidence" value="ECO:0007669"/>
    <property type="project" value="TreeGrafter"/>
</dbReference>
<dbReference type="InterPro" id="IPR010384">
    <property type="entry name" value="MtfA_fam"/>
</dbReference>
<dbReference type="SUPFAM" id="SSF55486">
    <property type="entry name" value="Metalloproteases ('zincins'), catalytic domain"/>
    <property type="match status" value="1"/>
</dbReference>
<dbReference type="PANTHER" id="PTHR30164">
    <property type="entry name" value="MTFA PEPTIDASE"/>
    <property type="match status" value="1"/>
</dbReference>
<dbReference type="AlphaFoldDB" id="H1Y8W7"/>